<dbReference type="STRING" id="40754.THII_3564"/>
<dbReference type="AlphaFoldDB" id="A0A090BW24"/>
<feature type="transmembrane region" description="Helical" evidence="1">
    <location>
        <begin position="48"/>
        <end position="65"/>
    </location>
</feature>
<name>A0A090BW24_9GAMM</name>
<dbReference type="EMBL" id="AP014633">
    <property type="protein sequence ID" value="BAP57861.1"/>
    <property type="molecule type" value="Genomic_DNA"/>
</dbReference>
<gene>
    <name evidence="2" type="ORF">THII_3564</name>
</gene>
<keyword evidence="1" id="KW-1133">Transmembrane helix</keyword>
<evidence type="ECO:0000313" key="3">
    <source>
        <dbReference type="Proteomes" id="UP000031623"/>
    </source>
</evidence>
<accession>A0A090BW24</accession>
<organism evidence="2 3">
    <name type="scientific">Thioploca ingrica</name>
    <dbReference type="NCBI Taxonomy" id="40754"/>
    <lineage>
        <taxon>Bacteria</taxon>
        <taxon>Pseudomonadati</taxon>
        <taxon>Pseudomonadota</taxon>
        <taxon>Gammaproteobacteria</taxon>
        <taxon>Thiotrichales</taxon>
        <taxon>Thiotrichaceae</taxon>
        <taxon>Thioploca</taxon>
    </lineage>
</organism>
<keyword evidence="1" id="KW-0472">Membrane</keyword>
<dbReference type="KEGG" id="tig:THII_3564"/>
<evidence type="ECO:0000256" key="1">
    <source>
        <dbReference type="SAM" id="Phobius"/>
    </source>
</evidence>
<keyword evidence="1" id="KW-0812">Transmembrane</keyword>
<dbReference type="HOGENOM" id="CLU_2829924_0_0_6"/>
<protein>
    <submittedName>
        <fullName evidence="2">Uncharacterized protein</fullName>
    </submittedName>
</protein>
<sequence>MVDQANQLEILAKQSQLQRTTNGDRTITLTDVLILGGEMEAMSQKDKLHPIWRYVIILLIYLITIV</sequence>
<reference evidence="2" key="1">
    <citation type="journal article" date="2014" name="ISME J.">
        <title>Ecophysiology of Thioploca ingrica as revealed by the complete genome sequence supplemented with proteomic evidence.</title>
        <authorList>
            <person name="Kojima H."/>
            <person name="Ogura Y."/>
            <person name="Yamamoto N."/>
            <person name="Togashi T."/>
            <person name="Mori H."/>
            <person name="Watanabe T."/>
            <person name="Nemoto F."/>
            <person name="Kurokawa K."/>
            <person name="Hayashi T."/>
            <person name="Fukui M."/>
        </authorList>
    </citation>
    <scope>NUCLEOTIDE SEQUENCE [LARGE SCALE GENOMIC DNA]</scope>
</reference>
<proteinExistence type="predicted"/>
<evidence type="ECO:0000313" key="2">
    <source>
        <dbReference type="EMBL" id="BAP57861.1"/>
    </source>
</evidence>
<keyword evidence="3" id="KW-1185">Reference proteome</keyword>
<dbReference type="Proteomes" id="UP000031623">
    <property type="component" value="Chromosome"/>
</dbReference>